<evidence type="ECO:0000259" key="2">
    <source>
        <dbReference type="Pfam" id="PF13881"/>
    </source>
</evidence>
<name>A0A5E8BDR1_9ASCO</name>
<dbReference type="Gene3D" id="3.10.20.90">
    <property type="entry name" value="Phosphatidylinositol 3-kinase Catalytic Subunit, Chain A, domain 1"/>
    <property type="match status" value="1"/>
</dbReference>
<reference evidence="3 4" key="1">
    <citation type="submission" date="2019-09" db="EMBL/GenBank/DDBJ databases">
        <authorList>
            <person name="Brejova B."/>
        </authorList>
    </citation>
    <scope>NUCLEOTIDE SEQUENCE [LARGE SCALE GENOMIC DNA]</scope>
</reference>
<organism evidence="3 4">
    <name type="scientific">Magnusiomyces paraingens</name>
    <dbReference type="NCBI Taxonomy" id="2606893"/>
    <lineage>
        <taxon>Eukaryota</taxon>
        <taxon>Fungi</taxon>
        <taxon>Dikarya</taxon>
        <taxon>Ascomycota</taxon>
        <taxon>Saccharomycotina</taxon>
        <taxon>Dipodascomycetes</taxon>
        <taxon>Dipodascales</taxon>
        <taxon>Dipodascaceae</taxon>
        <taxon>Magnusiomyces</taxon>
    </lineage>
</organism>
<protein>
    <recommendedName>
        <fullName evidence="2">UBL3-like ubiquitin domain-containing protein</fullName>
    </recommendedName>
</protein>
<sequence>MSDIVKPSFSGTSEASLLSDGHTGGIIDANNHNNINDININIPPQVTIKIALLCMTGTRANLIINSEFLHHYALKCMSPPLLSISAFKQVIYDEWVHALAVAAARQNSEKQLGEDESTGIIGGNSTTTTTTTGGGGGGNGHGINVTEDGVPEWAIQLAGAISPPPTSPNHIRLIYFGKVLDDPATFQDCRLVPASFLTRDDDSFETDLTGGGVHLSTTQSGQPLNSTFVVHLSVRPPSPENKS</sequence>
<evidence type="ECO:0000313" key="3">
    <source>
        <dbReference type="EMBL" id="VVT49713.1"/>
    </source>
</evidence>
<evidence type="ECO:0000256" key="1">
    <source>
        <dbReference type="SAM" id="MobiDB-lite"/>
    </source>
</evidence>
<proteinExistence type="predicted"/>
<gene>
    <name evidence="3" type="ORF">SAPINGB_P002406</name>
</gene>
<dbReference type="InterPro" id="IPR029071">
    <property type="entry name" value="Ubiquitin-like_domsf"/>
</dbReference>
<accession>A0A5E8BDR1</accession>
<dbReference type="SUPFAM" id="SSF54236">
    <property type="entry name" value="Ubiquitin-like"/>
    <property type="match status" value="1"/>
</dbReference>
<dbReference type="InterPro" id="IPR039540">
    <property type="entry name" value="UBL3-like_ubiquitin_dom"/>
</dbReference>
<feature type="domain" description="UBL3-like ubiquitin" evidence="2">
    <location>
        <begin position="164"/>
        <end position="194"/>
    </location>
</feature>
<dbReference type="Proteomes" id="UP000398389">
    <property type="component" value="Unassembled WGS sequence"/>
</dbReference>
<dbReference type="EMBL" id="CABVLU010000002">
    <property type="protein sequence ID" value="VVT49713.1"/>
    <property type="molecule type" value="Genomic_DNA"/>
</dbReference>
<dbReference type="GeneID" id="43581225"/>
<keyword evidence="4" id="KW-1185">Reference proteome</keyword>
<dbReference type="AlphaFoldDB" id="A0A5E8BDR1"/>
<dbReference type="Pfam" id="PF13881">
    <property type="entry name" value="Rad60-SLD_2"/>
    <property type="match status" value="1"/>
</dbReference>
<evidence type="ECO:0000313" key="4">
    <source>
        <dbReference type="Proteomes" id="UP000398389"/>
    </source>
</evidence>
<feature type="region of interest" description="Disordered" evidence="1">
    <location>
        <begin position="112"/>
        <end position="138"/>
    </location>
</feature>
<dbReference type="OrthoDB" id="1043111at2759"/>
<dbReference type="RefSeq" id="XP_031853016.1">
    <property type="nucleotide sequence ID" value="XM_031997125.1"/>
</dbReference>